<dbReference type="SUPFAM" id="SSF46767">
    <property type="entry name" value="Methylated DNA-protein cysteine methyltransferase, C-terminal domain"/>
    <property type="match status" value="1"/>
</dbReference>
<organism evidence="3 4">
    <name type="scientific">Veronia pacifica</name>
    <dbReference type="NCBI Taxonomy" id="1080227"/>
    <lineage>
        <taxon>Bacteria</taxon>
        <taxon>Pseudomonadati</taxon>
        <taxon>Pseudomonadota</taxon>
        <taxon>Gammaproteobacteria</taxon>
        <taxon>Vibrionales</taxon>
        <taxon>Vibrionaceae</taxon>
        <taxon>Veronia</taxon>
    </lineage>
</organism>
<dbReference type="PANTHER" id="PTHR42942:SF1">
    <property type="entry name" value="ALKYLTRANSFERASE-LIKE PROTEIN 1"/>
    <property type="match status" value="1"/>
</dbReference>
<dbReference type="Pfam" id="PF01035">
    <property type="entry name" value="DNA_binding_1"/>
    <property type="match status" value="1"/>
</dbReference>
<dbReference type="RefSeq" id="WP_068905477.1">
    <property type="nucleotide sequence ID" value="NZ_JBHUIF010000028.1"/>
</dbReference>
<feature type="domain" description="Methylated-DNA-[protein]-cysteine S-methyltransferase DNA binding" evidence="2">
    <location>
        <begin position="3"/>
        <end position="83"/>
    </location>
</feature>
<comment type="caution">
    <text evidence="3">The sequence shown here is derived from an EMBL/GenBank/DDBJ whole genome shotgun (WGS) entry which is preliminary data.</text>
</comment>
<gene>
    <name evidence="3" type="ORF">A8L45_21860</name>
</gene>
<dbReference type="Gene3D" id="1.10.10.10">
    <property type="entry name" value="Winged helix-like DNA-binding domain superfamily/Winged helix DNA-binding domain"/>
    <property type="match status" value="1"/>
</dbReference>
<evidence type="ECO:0000313" key="4">
    <source>
        <dbReference type="Proteomes" id="UP000094936"/>
    </source>
</evidence>
<reference evidence="3 4" key="1">
    <citation type="submission" date="2016-05" db="EMBL/GenBank/DDBJ databases">
        <title>Genomic Taxonomy of the Vibrionaceae.</title>
        <authorList>
            <person name="Gomez-Gil B."/>
            <person name="Enciso-Ibarra J."/>
        </authorList>
    </citation>
    <scope>NUCLEOTIDE SEQUENCE [LARGE SCALE GENOMIC DNA]</scope>
    <source>
        <strain evidence="3 4">CAIM 1920</strain>
    </source>
</reference>
<dbReference type="GO" id="GO:0003824">
    <property type="term" value="F:catalytic activity"/>
    <property type="evidence" value="ECO:0007669"/>
    <property type="project" value="InterPro"/>
</dbReference>
<sequence>MSDFDLQIYAVLAKIPFGRVCTYGDVAKMAGYPRHARHVGKLLSALPKGSSLPWFRVINAKGQISLTGDKLSIQRELLRKEGIGVSESGAISLRRFRWDGEPV</sequence>
<accession>A0A1C3E8W2</accession>
<evidence type="ECO:0000313" key="3">
    <source>
        <dbReference type="EMBL" id="ODA29707.1"/>
    </source>
</evidence>
<name>A0A1C3E8W2_9GAMM</name>
<dbReference type="InterPro" id="IPR036388">
    <property type="entry name" value="WH-like_DNA-bd_sf"/>
</dbReference>
<dbReference type="InterPro" id="IPR014048">
    <property type="entry name" value="MethylDNA_cys_MeTrfase_DNA-bd"/>
</dbReference>
<dbReference type="GO" id="GO:0006281">
    <property type="term" value="P:DNA repair"/>
    <property type="evidence" value="ECO:0007669"/>
    <property type="project" value="InterPro"/>
</dbReference>
<dbReference type="InterPro" id="IPR036217">
    <property type="entry name" value="MethylDNA_cys_MeTrfase_DNAb"/>
</dbReference>
<dbReference type="Proteomes" id="UP000094936">
    <property type="component" value="Unassembled WGS sequence"/>
</dbReference>
<dbReference type="EMBL" id="LYBM01000065">
    <property type="protein sequence ID" value="ODA29707.1"/>
    <property type="molecule type" value="Genomic_DNA"/>
</dbReference>
<evidence type="ECO:0000256" key="1">
    <source>
        <dbReference type="ARBA" id="ARBA00022763"/>
    </source>
</evidence>
<protein>
    <recommendedName>
        <fullName evidence="2">Methylated-DNA-[protein]-cysteine S-methyltransferase DNA binding domain-containing protein</fullName>
    </recommendedName>
</protein>
<evidence type="ECO:0000259" key="2">
    <source>
        <dbReference type="Pfam" id="PF01035"/>
    </source>
</evidence>
<dbReference type="PANTHER" id="PTHR42942">
    <property type="entry name" value="6-O-METHYLGUANINE DNA METHYLTRANSFERASE"/>
    <property type="match status" value="1"/>
</dbReference>
<dbReference type="AlphaFoldDB" id="A0A1C3E8W2"/>
<keyword evidence="4" id="KW-1185">Reference proteome</keyword>
<dbReference type="OrthoDB" id="9132167at2"/>
<dbReference type="InterPro" id="IPR052520">
    <property type="entry name" value="ATL_DNA_repair"/>
</dbReference>
<proteinExistence type="predicted"/>
<keyword evidence="1" id="KW-0227">DNA damage</keyword>
<dbReference type="CDD" id="cd06445">
    <property type="entry name" value="ATase"/>
    <property type="match status" value="1"/>
</dbReference>